<gene>
    <name evidence="1" type="ORF">H0G86_008414</name>
</gene>
<dbReference type="AlphaFoldDB" id="A0A8G0PG46"/>
<sequence length="237" mass="26549">MAEMEIDNLHFTNPSMRSFTLEISATINPETDIGWTSILTVSLFLRRRLIGEKVFRNTYIMHKDKNEARIKLQGFEILDMMAFRAFMQNLMPKSGIVRQKQNGTSITATLDKDESGHNLSIAIDLNDISSVSIANVNCQLTDQKVTLGFDVVSWNPVELAFGYCKFSLEKDGIFLASLEGHFDILPDNCNITLTGDCDATSVNLFGNATLKGVQAFDNPDNWIARAIQLFEVEVNLD</sequence>
<accession>A0A8G0PG46</accession>
<name>A0A8G0PG46_9HYPO</name>
<dbReference type="Proteomes" id="UP000826661">
    <property type="component" value="Chromosome IV"/>
</dbReference>
<proteinExistence type="predicted"/>
<reference evidence="1 2" key="1">
    <citation type="journal article" date="2021" name="BMC Genomics">
        <title>Telomere-to-telomere genome assembly of asparaginase-producing Trichoderma simmonsii.</title>
        <authorList>
            <person name="Chung D."/>
            <person name="Kwon Y.M."/>
            <person name="Yang Y."/>
        </authorList>
    </citation>
    <scope>NUCLEOTIDE SEQUENCE [LARGE SCALE GENOMIC DNA]</scope>
    <source>
        <strain evidence="1 2">GH-Sj1</strain>
    </source>
</reference>
<evidence type="ECO:0000313" key="1">
    <source>
        <dbReference type="EMBL" id="QYT01371.1"/>
    </source>
</evidence>
<evidence type="ECO:0000313" key="2">
    <source>
        <dbReference type="Proteomes" id="UP000826661"/>
    </source>
</evidence>
<protein>
    <submittedName>
        <fullName evidence="1">Uncharacterized protein</fullName>
    </submittedName>
</protein>
<organism evidence="1 2">
    <name type="scientific">Trichoderma simmonsii</name>
    <dbReference type="NCBI Taxonomy" id="1491479"/>
    <lineage>
        <taxon>Eukaryota</taxon>
        <taxon>Fungi</taxon>
        <taxon>Dikarya</taxon>
        <taxon>Ascomycota</taxon>
        <taxon>Pezizomycotina</taxon>
        <taxon>Sordariomycetes</taxon>
        <taxon>Hypocreomycetidae</taxon>
        <taxon>Hypocreales</taxon>
        <taxon>Hypocreaceae</taxon>
        <taxon>Trichoderma</taxon>
    </lineage>
</organism>
<dbReference type="EMBL" id="CP075867">
    <property type="protein sequence ID" value="QYT01371.1"/>
    <property type="molecule type" value="Genomic_DNA"/>
</dbReference>
<keyword evidence="2" id="KW-1185">Reference proteome</keyword>